<gene>
    <name evidence="3" type="primary">LOC111604470</name>
</gene>
<dbReference type="OMA" id="QGDWCST"/>
<evidence type="ECO:0000313" key="3">
    <source>
        <dbReference type="RefSeq" id="XP_023178324.1"/>
    </source>
</evidence>
<name>A0A6J1MMU2_DROHY</name>
<sequence>MLKEKMKYLCLVICLIWLAQANASTGDLPTFTGVCALQGDWCSTRCQIAGGRDGICNKVQLCVCRPL</sequence>
<dbReference type="GO" id="GO:0051707">
    <property type="term" value="P:response to other organism"/>
    <property type="evidence" value="ECO:0007669"/>
    <property type="project" value="UniProtKB-ARBA"/>
</dbReference>
<reference evidence="3" key="1">
    <citation type="submission" date="2025-08" db="UniProtKB">
        <authorList>
            <consortium name="RefSeq"/>
        </authorList>
    </citation>
    <scope>IDENTIFICATION</scope>
    <source>
        <strain evidence="3">15085-1641.00</strain>
        <tissue evidence="3">Whole body</tissue>
    </source>
</reference>
<dbReference type="InterPro" id="IPR036574">
    <property type="entry name" value="Scorpion_toxin-like_sf"/>
</dbReference>
<keyword evidence="2" id="KW-1185">Reference proteome</keyword>
<organism evidence="2 3">
    <name type="scientific">Drosophila hydei</name>
    <name type="common">Fruit fly</name>
    <dbReference type="NCBI Taxonomy" id="7224"/>
    <lineage>
        <taxon>Eukaryota</taxon>
        <taxon>Metazoa</taxon>
        <taxon>Ecdysozoa</taxon>
        <taxon>Arthropoda</taxon>
        <taxon>Hexapoda</taxon>
        <taxon>Insecta</taxon>
        <taxon>Pterygota</taxon>
        <taxon>Neoptera</taxon>
        <taxon>Endopterygota</taxon>
        <taxon>Diptera</taxon>
        <taxon>Brachycera</taxon>
        <taxon>Muscomorpha</taxon>
        <taxon>Ephydroidea</taxon>
        <taxon>Drosophilidae</taxon>
        <taxon>Drosophila</taxon>
    </lineage>
</organism>
<dbReference type="SUPFAM" id="SSF57095">
    <property type="entry name" value="Scorpion toxin-like"/>
    <property type="match status" value="1"/>
</dbReference>
<dbReference type="OrthoDB" id="7988102at2759"/>
<evidence type="ECO:0000256" key="1">
    <source>
        <dbReference type="SAM" id="SignalP"/>
    </source>
</evidence>
<keyword evidence="1" id="KW-0732">Signal</keyword>
<dbReference type="Proteomes" id="UP000504633">
    <property type="component" value="Unplaced"/>
</dbReference>
<accession>A0A6J1MMU2</accession>
<dbReference type="AlphaFoldDB" id="A0A6J1MMU2"/>
<feature type="signal peptide" evidence="1">
    <location>
        <begin position="1"/>
        <end position="23"/>
    </location>
</feature>
<feature type="chain" id="PRO_5027015850" evidence="1">
    <location>
        <begin position="24"/>
        <end position="67"/>
    </location>
</feature>
<dbReference type="GeneID" id="111604470"/>
<protein>
    <submittedName>
        <fullName evidence="3">Uncharacterized protein LOC111604470</fullName>
    </submittedName>
</protein>
<evidence type="ECO:0000313" key="2">
    <source>
        <dbReference type="Proteomes" id="UP000504633"/>
    </source>
</evidence>
<dbReference type="RefSeq" id="XP_023178324.1">
    <property type="nucleotide sequence ID" value="XM_023322556.2"/>
</dbReference>
<proteinExistence type="predicted"/>
<dbReference type="KEGG" id="dhe:111604470"/>